<dbReference type="Gene3D" id="3.40.50.850">
    <property type="entry name" value="Isochorismatase-like"/>
    <property type="match status" value="1"/>
</dbReference>
<keyword evidence="5" id="KW-1185">Reference proteome</keyword>
<proteinExistence type="inferred from homology"/>
<protein>
    <submittedName>
        <fullName evidence="4">Isochorismatase</fullName>
    </submittedName>
</protein>
<reference evidence="4 5" key="1">
    <citation type="submission" date="2017-06" db="EMBL/GenBank/DDBJ databases">
        <title>Complete genome sequence of Paenibacillus donghaensis KCTC 13049T isolated from East Sea sediment, South Korea.</title>
        <authorList>
            <person name="Jung B.K."/>
            <person name="Hong S.-J."/>
            <person name="Shin J.-H."/>
        </authorList>
    </citation>
    <scope>NUCLEOTIDE SEQUENCE [LARGE SCALE GENOMIC DNA]</scope>
    <source>
        <strain evidence="4 5">KCTC 13049</strain>
    </source>
</reference>
<dbReference type="GO" id="GO:0016787">
    <property type="term" value="F:hydrolase activity"/>
    <property type="evidence" value="ECO:0007669"/>
    <property type="project" value="UniProtKB-KW"/>
</dbReference>
<dbReference type="InterPro" id="IPR050272">
    <property type="entry name" value="Isochorismatase-like_hydrls"/>
</dbReference>
<feature type="domain" description="Isochorismatase-like" evidence="3">
    <location>
        <begin position="4"/>
        <end position="141"/>
    </location>
</feature>
<dbReference type="KEGG" id="pdh:B9T62_27930"/>
<comment type="similarity">
    <text evidence="1">Belongs to the isochorismatase family.</text>
</comment>
<sequence length="175" mass="19899">MTIALLIVDMQNLFLQERMEKLQVPEACEYINHVAELLRAQDQVVIHIHDMEGSTEDTNPEARHTIPQITVGPQDLQVAKEYSNAFWKTDLEEQLRAQGVDFVIVAGFAAEHCVTFTANGAVERGFPVAILQKGILSTKPEAIISLYQDRHMISYPVVEYMVQSFRVNNKRIFPE</sequence>
<keyword evidence="2" id="KW-0378">Hydrolase</keyword>
<dbReference type="Pfam" id="PF00857">
    <property type="entry name" value="Isochorismatase"/>
    <property type="match status" value="1"/>
</dbReference>
<dbReference type="AlphaFoldDB" id="A0A2Z2KC14"/>
<dbReference type="InterPro" id="IPR000868">
    <property type="entry name" value="Isochorismatase-like_dom"/>
</dbReference>
<dbReference type="EMBL" id="CP021780">
    <property type="protein sequence ID" value="ASA24256.1"/>
    <property type="molecule type" value="Genomic_DNA"/>
</dbReference>
<evidence type="ECO:0000313" key="4">
    <source>
        <dbReference type="EMBL" id="ASA24256.1"/>
    </source>
</evidence>
<dbReference type="InterPro" id="IPR036380">
    <property type="entry name" value="Isochorismatase-like_sf"/>
</dbReference>
<dbReference type="Proteomes" id="UP000249890">
    <property type="component" value="Chromosome"/>
</dbReference>
<organism evidence="4 5">
    <name type="scientific">Paenibacillus donghaensis</name>
    <dbReference type="NCBI Taxonomy" id="414771"/>
    <lineage>
        <taxon>Bacteria</taxon>
        <taxon>Bacillati</taxon>
        <taxon>Bacillota</taxon>
        <taxon>Bacilli</taxon>
        <taxon>Bacillales</taxon>
        <taxon>Paenibacillaceae</taxon>
        <taxon>Paenibacillus</taxon>
    </lineage>
</organism>
<name>A0A2Z2KC14_9BACL</name>
<gene>
    <name evidence="4" type="ORF">B9T62_27930</name>
</gene>
<dbReference type="OrthoDB" id="257098at2"/>
<accession>A0A2Z2KC14</accession>
<dbReference type="SUPFAM" id="SSF52499">
    <property type="entry name" value="Isochorismatase-like hydrolases"/>
    <property type="match status" value="1"/>
</dbReference>
<evidence type="ECO:0000256" key="1">
    <source>
        <dbReference type="ARBA" id="ARBA00006336"/>
    </source>
</evidence>
<dbReference type="PANTHER" id="PTHR43540">
    <property type="entry name" value="PEROXYUREIDOACRYLATE/UREIDOACRYLATE AMIDOHYDROLASE-RELATED"/>
    <property type="match status" value="1"/>
</dbReference>
<dbReference type="PANTHER" id="PTHR43540:SF6">
    <property type="entry name" value="ISOCHORISMATASE-LIKE DOMAIN-CONTAINING PROTEIN"/>
    <property type="match status" value="1"/>
</dbReference>
<evidence type="ECO:0000313" key="5">
    <source>
        <dbReference type="Proteomes" id="UP000249890"/>
    </source>
</evidence>
<evidence type="ECO:0000259" key="3">
    <source>
        <dbReference type="Pfam" id="PF00857"/>
    </source>
</evidence>
<evidence type="ECO:0000256" key="2">
    <source>
        <dbReference type="ARBA" id="ARBA00022801"/>
    </source>
</evidence>